<proteinExistence type="predicted"/>
<reference evidence="3 4" key="1">
    <citation type="submission" date="2020-08" db="EMBL/GenBank/DDBJ databases">
        <title>Sequencing the genomes of 1000 actinobacteria strains.</title>
        <authorList>
            <person name="Klenk H.-P."/>
        </authorList>
    </citation>
    <scope>NUCLEOTIDE SEQUENCE [LARGE SCALE GENOMIC DNA]</scope>
    <source>
        <strain evidence="3 4">DSM 43582</strain>
    </source>
</reference>
<dbReference type="EC" id="4.1.1.32" evidence="3"/>
<dbReference type="GO" id="GO:0006094">
    <property type="term" value="P:gluconeogenesis"/>
    <property type="evidence" value="ECO:0007669"/>
    <property type="project" value="UniProtKB-KW"/>
</dbReference>
<dbReference type="SUPFAM" id="SSF53795">
    <property type="entry name" value="PEP carboxykinase-like"/>
    <property type="match status" value="1"/>
</dbReference>
<feature type="domain" description="Phosphoenolpyruvate carboxykinase C-terminal P-loop" evidence="2">
    <location>
        <begin position="1"/>
        <end position="126"/>
    </location>
</feature>
<dbReference type="GO" id="GO:0004613">
    <property type="term" value="F:phosphoenolpyruvate carboxykinase (GTP) activity"/>
    <property type="evidence" value="ECO:0007669"/>
    <property type="project" value="UniProtKB-EC"/>
</dbReference>
<dbReference type="GO" id="GO:0005525">
    <property type="term" value="F:GTP binding"/>
    <property type="evidence" value="ECO:0007669"/>
    <property type="project" value="InterPro"/>
</dbReference>
<dbReference type="GO" id="GO:0006107">
    <property type="term" value="P:oxaloacetate metabolic process"/>
    <property type="evidence" value="ECO:0007669"/>
    <property type="project" value="TreeGrafter"/>
</dbReference>
<dbReference type="GO" id="GO:0033993">
    <property type="term" value="P:response to lipid"/>
    <property type="evidence" value="ECO:0007669"/>
    <property type="project" value="TreeGrafter"/>
</dbReference>
<keyword evidence="4" id="KW-1185">Reference proteome</keyword>
<evidence type="ECO:0000256" key="1">
    <source>
        <dbReference type="ARBA" id="ARBA00022432"/>
    </source>
</evidence>
<keyword evidence="3" id="KW-0808">Transferase</keyword>
<dbReference type="InterPro" id="IPR013035">
    <property type="entry name" value="PEP_carboxykinase_C"/>
</dbReference>
<dbReference type="PANTHER" id="PTHR11561:SF0">
    <property type="entry name" value="PHOSPHOENOLPYRUVATE CARBOXYKINASE [GTP]-RELATED"/>
    <property type="match status" value="1"/>
</dbReference>
<dbReference type="InterPro" id="IPR008209">
    <property type="entry name" value="PEP_carboxykinase_GTP"/>
</dbReference>
<dbReference type="GO" id="GO:0016301">
    <property type="term" value="F:kinase activity"/>
    <property type="evidence" value="ECO:0007669"/>
    <property type="project" value="UniProtKB-KW"/>
</dbReference>
<comment type="caution">
    <text evidence="3">The sequence shown here is derived from an EMBL/GenBank/DDBJ whole genome shotgun (WGS) entry which is preliminary data.</text>
</comment>
<sequence length="133" mass="14688">MAHWLSTAQRDGARLPKIFQVNWFRRSPEGTFLWPGFGDNIRVLKWALERLDGTADAVETPIGYVPTADALDLTGLDEKTRGLAAQALVVDTDEWIAETAAIDAWYATLGGDRLPGQLREQLAALKLRLAKAL</sequence>
<keyword evidence="3" id="KW-0456">Lyase</keyword>
<gene>
    <name evidence="3" type="ORF">BJY24_005507</name>
</gene>
<dbReference type="Pfam" id="PF00821">
    <property type="entry name" value="PEPCK_GTP"/>
    <property type="match status" value="1"/>
</dbReference>
<name>A0A7W9PI86_9NOCA</name>
<dbReference type="InterPro" id="IPR035077">
    <property type="entry name" value="PEP_carboxykinase_GTP_C"/>
</dbReference>
<evidence type="ECO:0000259" key="2">
    <source>
        <dbReference type="Pfam" id="PF00821"/>
    </source>
</evidence>
<keyword evidence="3" id="KW-0670">Pyruvate</keyword>
<evidence type="ECO:0000313" key="4">
    <source>
        <dbReference type="Proteomes" id="UP000540412"/>
    </source>
</evidence>
<dbReference type="Proteomes" id="UP000540412">
    <property type="component" value="Unassembled WGS sequence"/>
</dbReference>
<keyword evidence="1" id="KW-0312">Gluconeogenesis</keyword>
<dbReference type="GO" id="GO:0030145">
    <property type="term" value="F:manganese ion binding"/>
    <property type="evidence" value="ECO:0007669"/>
    <property type="project" value="TreeGrafter"/>
</dbReference>
<dbReference type="GO" id="GO:0042594">
    <property type="term" value="P:response to starvation"/>
    <property type="evidence" value="ECO:0007669"/>
    <property type="project" value="TreeGrafter"/>
</dbReference>
<dbReference type="GO" id="GO:0005829">
    <property type="term" value="C:cytosol"/>
    <property type="evidence" value="ECO:0007669"/>
    <property type="project" value="TreeGrafter"/>
</dbReference>
<accession>A0A7W9PI86</accession>
<dbReference type="GO" id="GO:0019543">
    <property type="term" value="P:propionate catabolic process"/>
    <property type="evidence" value="ECO:0007669"/>
    <property type="project" value="TreeGrafter"/>
</dbReference>
<dbReference type="GO" id="GO:0046327">
    <property type="term" value="P:glycerol biosynthetic process from pyruvate"/>
    <property type="evidence" value="ECO:0007669"/>
    <property type="project" value="TreeGrafter"/>
</dbReference>
<evidence type="ECO:0000313" key="3">
    <source>
        <dbReference type="EMBL" id="MBB5916595.1"/>
    </source>
</evidence>
<dbReference type="PANTHER" id="PTHR11561">
    <property type="entry name" value="PHOSPHOENOLPYRUVATE CARBOXYKINASE"/>
    <property type="match status" value="1"/>
</dbReference>
<keyword evidence="3" id="KW-0418">Kinase</keyword>
<dbReference type="Gene3D" id="3.90.228.20">
    <property type="match status" value="1"/>
</dbReference>
<organism evidence="3 4">
    <name type="scientific">Nocardia transvalensis</name>
    <dbReference type="NCBI Taxonomy" id="37333"/>
    <lineage>
        <taxon>Bacteria</taxon>
        <taxon>Bacillati</taxon>
        <taxon>Actinomycetota</taxon>
        <taxon>Actinomycetes</taxon>
        <taxon>Mycobacteriales</taxon>
        <taxon>Nocardiaceae</taxon>
        <taxon>Nocardia</taxon>
    </lineage>
</organism>
<dbReference type="AlphaFoldDB" id="A0A7W9PI86"/>
<dbReference type="GO" id="GO:0071333">
    <property type="term" value="P:cellular response to glucose stimulus"/>
    <property type="evidence" value="ECO:0007669"/>
    <property type="project" value="TreeGrafter"/>
</dbReference>
<protein>
    <submittedName>
        <fullName evidence="3">Phosphoenolpyruvate carboxykinase (GTP)</fullName>
        <ecNumber evidence="3">4.1.1.32</ecNumber>
    </submittedName>
</protein>
<dbReference type="EMBL" id="JACHIT010000002">
    <property type="protein sequence ID" value="MBB5916595.1"/>
    <property type="molecule type" value="Genomic_DNA"/>
</dbReference>